<dbReference type="Proteomes" id="UP000659654">
    <property type="component" value="Unassembled WGS sequence"/>
</dbReference>
<evidence type="ECO:0000313" key="7">
    <source>
        <dbReference type="Proteomes" id="UP000659654"/>
    </source>
</evidence>
<keyword evidence="7" id="KW-1185">Reference proteome</keyword>
<dbReference type="OrthoDB" id="360689at2759"/>
<name>A0A1I7SW63_BURXY</name>
<gene>
    <name evidence="4" type="ORF">BXYJ_LOCUS4391</name>
</gene>
<comment type="similarity">
    <text evidence="1">Belongs to the universal ribosomal protein uL10 family.</text>
</comment>
<dbReference type="EMBL" id="CAJFCV020000002">
    <property type="protein sequence ID" value="CAG9098886.1"/>
    <property type="molecule type" value="Genomic_DNA"/>
</dbReference>
<dbReference type="InterPro" id="IPR043141">
    <property type="entry name" value="Ribosomal_uL10-like_sf"/>
</dbReference>
<organism evidence="6 8">
    <name type="scientific">Bursaphelenchus xylophilus</name>
    <name type="common">Pinewood nematode worm</name>
    <name type="synonym">Aphelenchoides xylophilus</name>
    <dbReference type="NCBI Taxonomy" id="6326"/>
    <lineage>
        <taxon>Eukaryota</taxon>
        <taxon>Metazoa</taxon>
        <taxon>Ecdysozoa</taxon>
        <taxon>Nematoda</taxon>
        <taxon>Chromadorea</taxon>
        <taxon>Rhabditida</taxon>
        <taxon>Tylenchina</taxon>
        <taxon>Tylenchomorpha</taxon>
        <taxon>Aphelenchoidea</taxon>
        <taxon>Aphelenchoididae</taxon>
        <taxon>Bursaphelenchus</taxon>
    </lineage>
</organism>
<evidence type="ECO:0000313" key="8">
    <source>
        <dbReference type="WBParaSite" id="BXY_1729400.1"/>
    </source>
</evidence>
<evidence type="ECO:0000313" key="4">
    <source>
        <dbReference type="EMBL" id="CAD5216161.1"/>
    </source>
</evidence>
<reference evidence="8" key="1">
    <citation type="submission" date="2016-11" db="UniProtKB">
        <authorList>
            <consortium name="WormBaseParasite"/>
        </authorList>
    </citation>
    <scope>IDENTIFICATION</scope>
</reference>
<dbReference type="WBParaSite" id="BXY_1729400.1">
    <property type="protein sequence ID" value="BXY_1729400.1"/>
    <property type="gene ID" value="BXY_1729400"/>
</dbReference>
<dbReference type="Gene3D" id="3.30.70.1730">
    <property type="match status" value="1"/>
</dbReference>
<dbReference type="InterPro" id="IPR047865">
    <property type="entry name" value="Ribosomal_uL10_bac_type"/>
</dbReference>
<accession>A0A1I7SW63</accession>
<evidence type="ECO:0000313" key="5">
    <source>
        <dbReference type="EMBL" id="CAG9098886.1"/>
    </source>
</evidence>
<evidence type="ECO:0000256" key="2">
    <source>
        <dbReference type="ARBA" id="ARBA00035707"/>
    </source>
</evidence>
<protein>
    <recommendedName>
        <fullName evidence="2">Large ribosomal subunit protein uL10m</fullName>
    </recommendedName>
    <alternativeName>
        <fullName evidence="3">39S ribosomal protein L10, mitochondrial</fullName>
    </alternativeName>
</protein>
<evidence type="ECO:0000256" key="1">
    <source>
        <dbReference type="ARBA" id="ARBA00008889"/>
    </source>
</evidence>
<dbReference type="eggNOG" id="KOG4241">
    <property type="taxonomic scope" value="Eukaryota"/>
</dbReference>
<dbReference type="SMR" id="A0A1I7SW63"/>
<dbReference type="Proteomes" id="UP000095284">
    <property type="component" value="Unplaced"/>
</dbReference>
<dbReference type="AlphaFoldDB" id="A0A1I7SW63"/>
<evidence type="ECO:0000256" key="3">
    <source>
        <dbReference type="ARBA" id="ARBA00035716"/>
    </source>
</evidence>
<dbReference type="SUPFAM" id="SSF160369">
    <property type="entry name" value="Ribosomal protein L10-like"/>
    <property type="match status" value="1"/>
</dbReference>
<dbReference type="Proteomes" id="UP000582659">
    <property type="component" value="Unassembled WGS sequence"/>
</dbReference>
<reference evidence="5" key="2">
    <citation type="submission" date="2020-08" db="EMBL/GenBank/DDBJ databases">
        <authorList>
            <person name="Kikuchi T."/>
        </authorList>
    </citation>
    <scope>NUCLEOTIDE SEQUENCE</scope>
    <source>
        <strain evidence="4">Ka4C1</strain>
    </source>
</reference>
<sequence length="234" mass="27538">MSLLNCIRPGTIQCRFVSSKYLKPHPRPYKRRLFEAVIKPEMPEEITPKCIPYFEFKRRYDEEEGRYTAIELALADKVRKWIIEEKFRVFSICQFLSIKARPLHYIKNQLRVKGLEFKTYEPRIMNKVFEGTAFDVLSPLYLEMNYCLLFGRDITAVKTIVTETNRIPYIFPLAITYDDKILSLRQINELCELTDPEHIRAQTVQLLQTVPSQLTSTLDHPSQNLTFLLSNIPN</sequence>
<evidence type="ECO:0000313" key="6">
    <source>
        <dbReference type="Proteomes" id="UP000095284"/>
    </source>
</evidence>
<proteinExistence type="inferred from homology"/>
<dbReference type="PANTHER" id="PTHR11560">
    <property type="entry name" value="39S RIBOSOMAL PROTEIN L10, MITOCHONDRIAL"/>
    <property type="match status" value="1"/>
</dbReference>
<dbReference type="EMBL" id="CAJFDI010000002">
    <property type="protein sequence ID" value="CAD5216161.1"/>
    <property type="molecule type" value="Genomic_DNA"/>
</dbReference>